<evidence type="ECO:0000313" key="3">
    <source>
        <dbReference type="Proteomes" id="UP001212821"/>
    </source>
</evidence>
<accession>A0ABY7Q2X0</accession>
<dbReference type="EMBL" id="CP115450">
    <property type="protein sequence ID" value="WBP87033.1"/>
    <property type="molecule type" value="Genomic_DNA"/>
</dbReference>
<sequence>MNFGPISGKVTASTVAAAGTTMVCNILGPYVFHGQVPNDIQGLIDSGIAAAVTFAAGYMARHVVPAVEKTVGGPVVRAVESEAMKLVRPAAPAPATAIPSSQRADVPFVPPVGG</sequence>
<gene>
    <name evidence="2" type="ORF">O1G21_15065</name>
</gene>
<evidence type="ECO:0000313" key="2">
    <source>
        <dbReference type="EMBL" id="WBP87033.1"/>
    </source>
</evidence>
<reference evidence="3" key="1">
    <citation type="submission" date="2022-12" db="EMBL/GenBank/DDBJ databases">
        <authorList>
            <person name="Mo P."/>
        </authorList>
    </citation>
    <scope>NUCLEOTIDE SEQUENCE [LARGE SCALE GENOMIC DNA]</scope>
    <source>
        <strain evidence="3">HUAS 3-15</strain>
    </source>
</reference>
<feature type="region of interest" description="Disordered" evidence="1">
    <location>
        <begin position="94"/>
        <end position="114"/>
    </location>
</feature>
<protein>
    <recommendedName>
        <fullName evidence="4">Holin</fullName>
    </recommendedName>
</protein>
<organism evidence="2 3">
    <name type="scientific">Kitasatospora cathayae</name>
    <dbReference type="NCBI Taxonomy" id="3004092"/>
    <lineage>
        <taxon>Bacteria</taxon>
        <taxon>Bacillati</taxon>
        <taxon>Actinomycetota</taxon>
        <taxon>Actinomycetes</taxon>
        <taxon>Kitasatosporales</taxon>
        <taxon>Streptomycetaceae</taxon>
        <taxon>Kitasatospora</taxon>
    </lineage>
</organism>
<keyword evidence="3" id="KW-1185">Reference proteome</keyword>
<evidence type="ECO:0008006" key="4">
    <source>
        <dbReference type="Google" id="ProtNLM"/>
    </source>
</evidence>
<proteinExistence type="predicted"/>
<dbReference type="RefSeq" id="WP_270144118.1">
    <property type="nucleotide sequence ID" value="NZ_CP115450.1"/>
</dbReference>
<evidence type="ECO:0000256" key="1">
    <source>
        <dbReference type="SAM" id="MobiDB-lite"/>
    </source>
</evidence>
<dbReference type="Proteomes" id="UP001212821">
    <property type="component" value="Chromosome"/>
</dbReference>
<name>A0ABY7Q2X0_9ACTN</name>